<dbReference type="GO" id="GO:0051537">
    <property type="term" value="F:2 iron, 2 sulfur cluster binding"/>
    <property type="evidence" value="ECO:0007669"/>
    <property type="project" value="UniProtKB-KW"/>
</dbReference>
<feature type="domain" description="FAD-binding FR-type" evidence="14">
    <location>
        <begin position="138"/>
        <end position="239"/>
    </location>
</feature>
<keyword evidence="11" id="KW-0479">Metal-binding</keyword>
<evidence type="ECO:0000256" key="5">
    <source>
        <dbReference type="ARBA" id="ARBA00022714"/>
    </source>
</evidence>
<comment type="catalytic activity">
    <reaction evidence="10">
        <text>2 nitric oxide + NADPH + 2 O2 = 2 nitrate + NADP(+) + H(+)</text>
        <dbReference type="Rhea" id="RHEA:19465"/>
        <dbReference type="ChEBI" id="CHEBI:15378"/>
        <dbReference type="ChEBI" id="CHEBI:15379"/>
        <dbReference type="ChEBI" id="CHEBI:16480"/>
        <dbReference type="ChEBI" id="CHEBI:17632"/>
        <dbReference type="ChEBI" id="CHEBI:57783"/>
        <dbReference type="ChEBI" id="CHEBI:58349"/>
        <dbReference type="EC" id="1.14.12.17"/>
    </reaction>
</comment>
<protein>
    <recommendedName>
        <fullName evidence="4">nitric oxide dioxygenase</fullName>
        <ecNumber evidence="4">1.14.12.17</ecNumber>
    </recommendedName>
</protein>
<dbReference type="EMBL" id="JACCFI010000001">
    <property type="protein sequence ID" value="NYG21223.1"/>
    <property type="molecule type" value="Genomic_DNA"/>
</dbReference>
<name>A0A852WZ67_9MICO</name>
<evidence type="ECO:0000256" key="4">
    <source>
        <dbReference type="ARBA" id="ARBA00012229"/>
    </source>
</evidence>
<keyword evidence="5" id="KW-0001">2Fe-2S</keyword>
<dbReference type="InterPro" id="IPR050415">
    <property type="entry name" value="MRET"/>
</dbReference>
<dbReference type="PROSITE" id="PS51384">
    <property type="entry name" value="FAD_FR"/>
    <property type="match status" value="1"/>
</dbReference>
<comment type="catalytic activity">
    <reaction evidence="9">
        <text>2 nitric oxide + NADH + 2 O2 = 2 nitrate + NAD(+) + H(+)</text>
        <dbReference type="Rhea" id="RHEA:19469"/>
        <dbReference type="ChEBI" id="CHEBI:15378"/>
        <dbReference type="ChEBI" id="CHEBI:15379"/>
        <dbReference type="ChEBI" id="CHEBI:16480"/>
        <dbReference type="ChEBI" id="CHEBI:17632"/>
        <dbReference type="ChEBI" id="CHEBI:57540"/>
        <dbReference type="ChEBI" id="CHEBI:57945"/>
        <dbReference type="EC" id="1.14.12.17"/>
    </reaction>
</comment>
<dbReference type="Pfam" id="PF00042">
    <property type="entry name" value="Globin"/>
    <property type="match status" value="1"/>
</dbReference>
<dbReference type="InterPro" id="IPR009050">
    <property type="entry name" value="Globin-like_sf"/>
</dbReference>
<comment type="similarity">
    <text evidence="11">Belongs to the globin family.</text>
</comment>
<organism evidence="15 16">
    <name type="scientific">Agromyces hippuratus</name>
    <dbReference type="NCBI Taxonomy" id="286438"/>
    <lineage>
        <taxon>Bacteria</taxon>
        <taxon>Bacillati</taxon>
        <taxon>Actinomycetota</taxon>
        <taxon>Actinomycetes</taxon>
        <taxon>Micrococcales</taxon>
        <taxon>Microbacteriaceae</taxon>
        <taxon>Agromyces</taxon>
    </lineage>
</organism>
<keyword evidence="11" id="KW-0813">Transport</keyword>
<evidence type="ECO:0000256" key="7">
    <source>
        <dbReference type="ARBA" id="ARBA00023014"/>
    </source>
</evidence>
<evidence type="ECO:0000256" key="3">
    <source>
        <dbReference type="ARBA" id="ARBA00006401"/>
    </source>
</evidence>
<dbReference type="CDD" id="cd06187">
    <property type="entry name" value="O2ase_reductase_like"/>
    <property type="match status" value="1"/>
</dbReference>
<dbReference type="PANTHER" id="PTHR47354">
    <property type="entry name" value="NADH OXIDOREDUCTASE HCR"/>
    <property type="match status" value="1"/>
</dbReference>
<evidence type="ECO:0000313" key="16">
    <source>
        <dbReference type="Proteomes" id="UP000549066"/>
    </source>
</evidence>
<comment type="similarity">
    <text evidence="3">In the C-terminal section; belongs to the flavoprotein pyridine nucleotide cytochrome reductase family.</text>
</comment>
<dbReference type="RefSeq" id="WP_179551207.1">
    <property type="nucleotide sequence ID" value="NZ_JACCFI010000001.1"/>
</dbReference>
<evidence type="ECO:0000313" key="15">
    <source>
        <dbReference type="EMBL" id="NYG21223.1"/>
    </source>
</evidence>
<evidence type="ECO:0000256" key="8">
    <source>
        <dbReference type="ARBA" id="ARBA00023027"/>
    </source>
</evidence>
<dbReference type="EC" id="1.14.12.17" evidence="4"/>
<evidence type="ECO:0000259" key="13">
    <source>
        <dbReference type="PROSITE" id="PS01033"/>
    </source>
</evidence>
<dbReference type="Pfam" id="PF00970">
    <property type="entry name" value="FAD_binding_6"/>
    <property type="match status" value="1"/>
</dbReference>
<evidence type="ECO:0000256" key="12">
    <source>
        <dbReference type="SAM" id="MobiDB-lite"/>
    </source>
</evidence>
<dbReference type="InterPro" id="IPR012292">
    <property type="entry name" value="Globin/Proto"/>
</dbReference>
<evidence type="ECO:0000256" key="11">
    <source>
        <dbReference type="RuleBase" id="RU000356"/>
    </source>
</evidence>
<comment type="cofactor">
    <cofactor evidence="1">
        <name>heme b</name>
        <dbReference type="ChEBI" id="CHEBI:60344"/>
    </cofactor>
</comment>
<reference evidence="15 16" key="1">
    <citation type="submission" date="2020-07" db="EMBL/GenBank/DDBJ databases">
        <title>Sequencing the genomes of 1000 actinobacteria strains.</title>
        <authorList>
            <person name="Klenk H.-P."/>
        </authorList>
    </citation>
    <scope>NUCLEOTIDE SEQUENCE [LARGE SCALE GENOMIC DNA]</scope>
    <source>
        <strain evidence="15 16">DSM 8598</strain>
    </source>
</reference>
<proteinExistence type="inferred from homology"/>
<evidence type="ECO:0000256" key="9">
    <source>
        <dbReference type="ARBA" id="ARBA00048649"/>
    </source>
</evidence>
<dbReference type="Gene3D" id="2.40.30.10">
    <property type="entry name" value="Translation factors"/>
    <property type="match status" value="1"/>
</dbReference>
<comment type="caution">
    <text evidence="15">The sequence shown here is derived from an EMBL/GenBank/DDBJ whole genome shotgun (WGS) entry which is preliminary data.</text>
</comment>
<evidence type="ECO:0000256" key="1">
    <source>
        <dbReference type="ARBA" id="ARBA00001970"/>
    </source>
</evidence>
<dbReference type="PRINTS" id="PR00371">
    <property type="entry name" value="FPNCR"/>
</dbReference>
<dbReference type="InterPro" id="IPR008333">
    <property type="entry name" value="Cbr1-like_FAD-bd_dom"/>
</dbReference>
<evidence type="ECO:0000256" key="2">
    <source>
        <dbReference type="ARBA" id="ARBA00001974"/>
    </source>
</evidence>
<keyword evidence="7" id="KW-0411">Iron-sulfur</keyword>
<accession>A0A852WZ67</accession>
<dbReference type="PANTHER" id="PTHR47354:SF5">
    <property type="entry name" value="PROTEIN RFBI"/>
    <property type="match status" value="1"/>
</dbReference>
<dbReference type="InterPro" id="IPR001709">
    <property type="entry name" value="Flavoprot_Pyr_Nucl_cyt_Rdtase"/>
</dbReference>
<evidence type="ECO:0000256" key="10">
    <source>
        <dbReference type="ARBA" id="ARBA00049433"/>
    </source>
</evidence>
<dbReference type="GO" id="GO:0005344">
    <property type="term" value="F:oxygen carrier activity"/>
    <property type="evidence" value="ECO:0007669"/>
    <property type="project" value="UniProtKB-KW"/>
</dbReference>
<dbReference type="AlphaFoldDB" id="A0A852WZ67"/>
<dbReference type="PROSITE" id="PS01033">
    <property type="entry name" value="GLOBIN"/>
    <property type="match status" value="1"/>
</dbReference>
<dbReference type="Pfam" id="PF00175">
    <property type="entry name" value="NAD_binding_1"/>
    <property type="match status" value="1"/>
</dbReference>
<dbReference type="GO" id="GO:0019825">
    <property type="term" value="F:oxygen binding"/>
    <property type="evidence" value="ECO:0007669"/>
    <property type="project" value="InterPro"/>
</dbReference>
<keyword evidence="11" id="KW-0561">Oxygen transport</keyword>
<dbReference type="InterPro" id="IPR001433">
    <property type="entry name" value="OxRdtase_FAD/NAD-bd"/>
</dbReference>
<dbReference type="GO" id="GO:0020037">
    <property type="term" value="F:heme binding"/>
    <property type="evidence" value="ECO:0007669"/>
    <property type="project" value="InterPro"/>
</dbReference>
<dbReference type="Gene3D" id="1.10.490.10">
    <property type="entry name" value="Globins"/>
    <property type="match status" value="1"/>
</dbReference>
<evidence type="ECO:0000259" key="14">
    <source>
        <dbReference type="PROSITE" id="PS51384"/>
    </source>
</evidence>
<dbReference type="GO" id="GO:0008941">
    <property type="term" value="F:nitric oxide dioxygenase NAD(P)H activity"/>
    <property type="evidence" value="ECO:0007669"/>
    <property type="project" value="UniProtKB-EC"/>
</dbReference>
<keyword evidence="16" id="KW-1185">Reference proteome</keyword>
<gene>
    <name evidence="15" type="ORF">BJY17_001970</name>
</gene>
<evidence type="ECO:0000256" key="6">
    <source>
        <dbReference type="ARBA" id="ARBA00022857"/>
    </source>
</evidence>
<dbReference type="InterPro" id="IPR039261">
    <property type="entry name" value="FNR_nucleotide-bd"/>
</dbReference>
<dbReference type="PRINTS" id="PR00410">
    <property type="entry name" value="PHEHYDRXLASE"/>
</dbReference>
<dbReference type="InterPro" id="IPR017927">
    <property type="entry name" value="FAD-bd_FR_type"/>
</dbReference>
<keyword evidence="11" id="KW-0349">Heme</keyword>
<dbReference type="InterPro" id="IPR017938">
    <property type="entry name" value="Riboflavin_synthase-like_b-brl"/>
</dbReference>
<feature type="domain" description="Globin" evidence="13">
    <location>
        <begin position="1"/>
        <end position="131"/>
    </location>
</feature>
<dbReference type="SUPFAM" id="SSF46458">
    <property type="entry name" value="Globin-like"/>
    <property type="match status" value="1"/>
</dbReference>
<dbReference type="CDD" id="cd19753">
    <property type="entry name" value="Mb-like_oxidoreductase"/>
    <property type="match status" value="1"/>
</dbReference>
<dbReference type="Gene3D" id="3.40.50.80">
    <property type="entry name" value="Nucleotide-binding domain of ferredoxin-NADP reductase (FNR) module"/>
    <property type="match status" value="1"/>
</dbReference>
<keyword evidence="8" id="KW-0520">NAD</keyword>
<comment type="cofactor">
    <cofactor evidence="2">
        <name>FAD</name>
        <dbReference type="ChEBI" id="CHEBI:57692"/>
    </cofactor>
</comment>
<dbReference type="Proteomes" id="UP000549066">
    <property type="component" value="Unassembled WGS sequence"/>
</dbReference>
<dbReference type="SUPFAM" id="SSF63380">
    <property type="entry name" value="Riboflavin synthase domain-like"/>
    <property type="match status" value="1"/>
</dbReference>
<dbReference type="SUPFAM" id="SSF52343">
    <property type="entry name" value="Ferredoxin reductase-like, C-terminal NADP-linked domain"/>
    <property type="match status" value="1"/>
</dbReference>
<keyword evidence="11" id="KW-0408">Iron</keyword>
<feature type="region of interest" description="Disordered" evidence="12">
    <location>
        <begin position="377"/>
        <end position="396"/>
    </location>
</feature>
<sequence length="396" mass="43299">MDTAALKHTWSLAESLGDEVPLFFYSHLFYTHPELRAMFPVAMATQRDRLVGALGRIVSNVDQLDEVTAFIGQLGRDHRRFEVIAEHYDAVGLSLLTTLQHFLGELWTAELAEDWAGAYGVIATAMVQAAEESELSSPASWAGHVTAVERRSMDVAIVQVRPEPDLPFEPGQSFAVETPYAPRLWRYFSAANAPRQDGTIEFHVQLVPGGQVSGAVVRRLKAGDVLRLGSAVGQELTLDDADRGRDLVMVAGGTGLAPLRAHLERIDLQWQATGDAPRVHLFHGARVPWNLYESRLMQSLTGRPWFSYSPVVSDDPSYPGRKGLVSDAVAEAGVSPGALAMICGSPSMVRHTASRLRELGVPSPDIRFELFATLDEDALRDPQPSPLVEEPMGSAR</sequence>
<dbReference type="InterPro" id="IPR000971">
    <property type="entry name" value="Globin"/>
</dbReference>
<keyword evidence="6" id="KW-0521">NADP</keyword>